<evidence type="ECO:0000256" key="12">
    <source>
        <dbReference type="ARBA" id="ARBA00034864"/>
    </source>
</evidence>
<comment type="caution">
    <text evidence="15">The sequence shown here is derived from an EMBL/GenBank/DDBJ whole genome shotgun (WGS) entry which is preliminary data.</text>
</comment>
<dbReference type="GO" id="GO:0001725">
    <property type="term" value="C:stress fiber"/>
    <property type="evidence" value="ECO:0007669"/>
    <property type="project" value="UniProtKB-SubCell"/>
</dbReference>
<name>A0A9P8LBF4_9PEZI</name>
<accession>A0A9P8LBF4</accession>
<evidence type="ECO:0000256" key="11">
    <source>
        <dbReference type="ARBA" id="ARBA00034776"/>
    </source>
</evidence>
<keyword evidence="5" id="KW-1017">Isopeptide bond</keyword>
<dbReference type="PANTHER" id="PTHR13034">
    <property type="entry name" value="DYNACTIN P62 SUBUNIT"/>
    <property type="match status" value="1"/>
</dbReference>
<proteinExistence type="inferred from homology"/>
<evidence type="ECO:0000256" key="3">
    <source>
        <dbReference type="ARBA" id="ARBA00004657"/>
    </source>
</evidence>
<organism evidence="15 16">
    <name type="scientific">Trichoglossum hirsutum</name>
    <dbReference type="NCBI Taxonomy" id="265104"/>
    <lineage>
        <taxon>Eukaryota</taxon>
        <taxon>Fungi</taxon>
        <taxon>Dikarya</taxon>
        <taxon>Ascomycota</taxon>
        <taxon>Pezizomycotina</taxon>
        <taxon>Geoglossomycetes</taxon>
        <taxon>Geoglossales</taxon>
        <taxon>Geoglossaceae</taxon>
        <taxon>Trichoglossum</taxon>
    </lineage>
</organism>
<gene>
    <name evidence="15" type="ORF">GP486_004116</name>
</gene>
<keyword evidence="10" id="KW-0206">Cytoskeleton</keyword>
<keyword evidence="7" id="KW-0832">Ubl conjugation</keyword>
<dbReference type="PANTHER" id="PTHR13034:SF2">
    <property type="entry name" value="DYNACTIN SUBUNIT 4"/>
    <property type="match status" value="1"/>
</dbReference>
<keyword evidence="16" id="KW-1185">Reference proteome</keyword>
<dbReference type="Proteomes" id="UP000750711">
    <property type="component" value="Unassembled WGS sequence"/>
</dbReference>
<dbReference type="GO" id="GO:0005869">
    <property type="term" value="C:dynactin complex"/>
    <property type="evidence" value="ECO:0007669"/>
    <property type="project" value="InterPro"/>
</dbReference>
<dbReference type="Pfam" id="PF05502">
    <property type="entry name" value="Dynactin_p62"/>
    <property type="match status" value="1"/>
</dbReference>
<keyword evidence="9" id="KW-0175">Coiled coil</keyword>
<reference evidence="15" key="1">
    <citation type="submission" date="2021-03" db="EMBL/GenBank/DDBJ databases">
        <title>Comparative genomics and phylogenomic investigation of the class Geoglossomycetes provide insights into ecological specialization and systematics.</title>
        <authorList>
            <person name="Melie T."/>
            <person name="Pirro S."/>
            <person name="Miller A.N."/>
            <person name="Quandt A."/>
        </authorList>
    </citation>
    <scope>NUCLEOTIDE SEQUENCE</scope>
    <source>
        <strain evidence="15">CAQ_001_2017</strain>
    </source>
</reference>
<evidence type="ECO:0000256" key="8">
    <source>
        <dbReference type="ARBA" id="ARBA00022990"/>
    </source>
</evidence>
<evidence type="ECO:0000313" key="15">
    <source>
        <dbReference type="EMBL" id="KAH0559373.1"/>
    </source>
</evidence>
<comment type="similarity">
    <text evidence="11">Belongs to the dynactin subunit 4 family.</text>
</comment>
<dbReference type="InterPro" id="IPR008603">
    <property type="entry name" value="DCTN4"/>
</dbReference>
<evidence type="ECO:0000256" key="6">
    <source>
        <dbReference type="ARBA" id="ARBA00022553"/>
    </source>
</evidence>
<evidence type="ECO:0000256" key="13">
    <source>
        <dbReference type="ARBA" id="ARBA00093507"/>
    </source>
</evidence>
<comment type="subunit">
    <text evidence="13">Subunit of dynactin, a multiprotein complex part of a tripartite complex with dynein and a adapter, such as BICDL1, BICD2 or HOOK3. The dynactin complex is built around ACTR1A/ACTB filament and consists of an actin-related filament composed of a shoulder domain, a pointed end and a barbed end. Its length is defined by its flexible shoulder domain. The soulder is composed of 2 DCTN1 subunits, 4 DCTN2 and 2 DCTN3. The 4 DCNT2 (via N-terminus) bind the ACTR1A filament and act as molecular rulers to determine the length. The pointed end is important for binding dynein-dynactin cargo adapters. Consists of 4 subunits: ACTR10, DCNT4, DCTN5 and DCTN6. The barbed end is composed of a CAPZA1:CAPZB heterodimers, which binds ACTR1A/ACTB filament and dynactin and stabilizes dynactin. Interacts with ATP7B, but not ATP7A, in a copper-dependent manner. Interacts with ANK2; this interaction is required for localization at costameres. Interacts with N4BP2L1.</text>
</comment>
<evidence type="ECO:0000256" key="14">
    <source>
        <dbReference type="SAM" id="MobiDB-lite"/>
    </source>
</evidence>
<evidence type="ECO:0000256" key="4">
    <source>
        <dbReference type="ARBA" id="ARBA00022490"/>
    </source>
</evidence>
<dbReference type="EMBL" id="JAGHQM010000613">
    <property type="protein sequence ID" value="KAH0559373.1"/>
    <property type="molecule type" value="Genomic_DNA"/>
</dbReference>
<sequence>MFDRPGNITAQLEKIANGGGPASAEERAAARQKLITSGKPPETITLSDEPTPDERFKKLKSFYMTQLMDSSSSSASTDLSSAYGYGSPGALSRIMGLYSGVTGYGNKKTKTKSAPMREALTQSEGLKLLGREENTIEKMKSVQWNGMTSLSQRGEQKYPVRFLSNYIPTMALRQLQPTTLLDYNALPPLRPIQLLLTLHNPLFDPIRITLATPSHTPGRIASKVTILCPEFEIGANTDVWDEALSAGGKEKRRTKAESSEGQAEAGKIWEKGRNWTTVVLEVVPASLDPTPMLPIQKEGSKEALNPANAAAALEEDDDVLEIPLFVRAEYETDATADGGDAGGGVAGAEKEKEKRELAYWCVLGVGRIAHSGTPVPS</sequence>
<evidence type="ECO:0000256" key="5">
    <source>
        <dbReference type="ARBA" id="ARBA00022499"/>
    </source>
</evidence>
<keyword evidence="8" id="KW-0007">Acetylation</keyword>
<evidence type="ECO:0000313" key="16">
    <source>
        <dbReference type="Proteomes" id="UP000750711"/>
    </source>
</evidence>
<keyword evidence="4" id="KW-0963">Cytoplasm</keyword>
<evidence type="ECO:0000256" key="10">
    <source>
        <dbReference type="ARBA" id="ARBA00023212"/>
    </source>
</evidence>
<evidence type="ECO:0000256" key="9">
    <source>
        <dbReference type="ARBA" id="ARBA00023054"/>
    </source>
</evidence>
<evidence type="ECO:0000256" key="1">
    <source>
        <dbReference type="ARBA" id="ARBA00004300"/>
    </source>
</evidence>
<evidence type="ECO:0000256" key="7">
    <source>
        <dbReference type="ARBA" id="ARBA00022843"/>
    </source>
</evidence>
<dbReference type="AlphaFoldDB" id="A0A9P8LBF4"/>
<comment type="subcellular location">
    <subcellularLocation>
        <location evidence="1">Cytoplasm</location>
        <location evidence="1">Cytoskeleton</location>
        <location evidence="1">Microtubule organizing center</location>
        <location evidence="1">Centrosome</location>
    </subcellularLocation>
    <subcellularLocation>
        <location evidence="2">Cytoplasm</location>
        <location evidence="2">Cytoskeleton</location>
        <location evidence="2">Stress fiber</location>
    </subcellularLocation>
    <subcellularLocation>
        <location evidence="3">Cytoplasm</location>
        <location evidence="3">Myofibril</location>
    </subcellularLocation>
</comment>
<feature type="region of interest" description="Disordered" evidence="14">
    <location>
        <begin position="1"/>
        <end position="52"/>
    </location>
</feature>
<evidence type="ECO:0000256" key="2">
    <source>
        <dbReference type="ARBA" id="ARBA00004529"/>
    </source>
</evidence>
<keyword evidence="6" id="KW-0597">Phosphoprotein</keyword>
<protein>
    <recommendedName>
        <fullName evidence="12">Dynactin subunit 4</fullName>
    </recommendedName>
</protein>